<reference evidence="5" key="3">
    <citation type="submission" date="2011-02" db="EMBL/GenBank/DDBJ databases">
        <title>Whole genome sequencing of Leishmania donovani clinical lines reveals dynamic variation related to drug resistance.</title>
        <authorList>
            <person name="Downing T."/>
            <person name="Imamura H."/>
            <person name="Sanders M."/>
            <person name="Decuypere S."/>
            <person name="Hertz-Fowler C."/>
            <person name="Clark T.G."/>
            <person name="Rijal S."/>
            <person name="Sundar S."/>
            <person name="Quail M.A."/>
            <person name="De Doncker S."/>
            <person name="Maes I."/>
            <person name="Vanaerschot M."/>
            <person name="Stark O."/>
            <person name="Schonian G."/>
            <person name="Dujardin J.C."/>
            <person name="Berriman M."/>
        </authorList>
    </citation>
    <scope>NUCLEOTIDE SEQUENCE [LARGE SCALE GENOMIC DNA]</scope>
    <source>
        <strain evidence="5">BPK282A1</strain>
    </source>
</reference>
<reference evidence="3 5" key="1">
    <citation type="journal article" date="2011" name="Genome Res.">
        <title>Whole genome sequencing of multiple Leishmania donovani clinical isolates provides insights into population structure and mechanisms of drug resistance.</title>
        <authorList>
            <person name="Downing T."/>
            <person name="Imamura H."/>
            <person name="Decuypere S."/>
            <person name="Clark T.G."/>
            <person name="Coombs G.H."/>
            <person name="Cotton J.A."/>
            <person name="Hilley J.D."/>
            <person name="de Doncker S."/>
            <person name="Maes I."/>
            <person name="Mottram J.C."/>
            <person name="Quail M.A."/>
            <person name="Rijal S."/>
            <person name="Sanders M."/>
            <person name="Schonian G."/>
            <person name="Stark O."/>
            <person name="Sundar S."/>
            <person name="Vanaerschot M."/>
            <person name="Hertz-Fowler C."/>
            <person name="Dujardin J.C."/>
            <person name="Berriman M."/>
        </authorList>
    </citation>
    <scope>NUCLEOTIDE SEQUENCE [LARGE SCALE GENOMIC DNA]</scope>
    <source>
        <strain evidence="3 5">BPK282A1</strain>
    </source>
</reference>
<dbReference type="AlphaFoldDB" id="A0A3Q8IF96"/>
<feature type="region of interest" description="Disordered" evidence="1">
    <location>
        <begin position="1"/>
        <end position="27"/>
    </location>
</feature>
<evidence type="ECO:0000313" key="3">
    <source>
        <dbReference type="EMBL" id="CBZ35800.1"/>
    </source>
</evidence>
<evidence type="ECO:0000256" key="1">
    <source>
        <dbReference type="SAM" id="MobiDB-lite"/>
    </source>
</evidence>
<dbReference type="EMBL" id="CP029528">
    <property type="protein sequence ID" value="AYU80560.1"/>
    <property type="molecule type" value="Genomic_DNA"/>
</dbReference>
<dbReference type="GeneID" id="13387232"/>
<dbReference type="EMBL" id="FR799616">
    <property type="protein sequence ID" value="CBZ35800.1"/>
    <property type="molecule type" value="Genomic_DNA"/>
</dbReference>
<keyword evidence="6" id="KW-1185">Reference proteome</keyword>
<dbReference type="Proteomes" id="UP000318447">
    <property type="component" value="Unassembled WGS sequence"/>
</dbReference>
<evidence type="ECO:0000313" key="2">
    <source>
        <dbReference type="EMBL" id="AYU80560.1"/>
    </source>
</evidence>
<dbReference type="VEuPathDB" id="TriTrypDB:LDHU3_29.1030"/>
<sequence length="226" mass="24929">MLARTSLPGGAPSGSRRHNNTNTFVHNPLNFSVQDRRLNTRLLKETQRRKAQLLGMTRHDVARQLHRYTVPPSSIMDERHRGGPRTGKSASHTKSATGVRKATPWTGADAASAVSSPLGIHSEAGESSSSSRESYSRLQAQCAQNLRRKKDTVNYWLNSSTSPGEDDERTGSVPSVRPTASYEEWLSAGCPTGSWSVLLQEEVYAPLEAERAFLIAKYNPKERPQS</sequence>
<dbReference type="OMA" id="MTRHDVA"/>
<dbReference type="KEGG" id="ldo:LDBPK_290760"/>
<accession>A0A3Q8IF96</accession>
<dbReference type="Proteomes" id="UP000008980">
    <property type="component" value="Chromosome 29"/>
</dbReference>
<dbReference type="VEuPathDB" id="TriTrypDB:LdBPK_290760.1"/>
<reference evidence="3" key="2">
    <citation type="submission" date="2011-01" db="EMBL/GenBank/DDBJ databases">
        <authorList>
            <person name="Zhao B.P."/>
            <person name="Ren Z.A."/>
            <person name="Li C.D."/>
        </authorList>
    </citation>
    <scope>NUCLEOTIDE SEQUENCE</scope>
    <source>
        <strain evidence="3">BPK282A1</strain>
    </source>
</reference>
<gene>
    <name evidence="4" type="ORF">CGC21_27890</name>
    <name evidence="3" type="ORF">LDBPK_290760</name>
    <name evidence="2" type="ORF">LdCL_290012300</name>
</gene>
<evidence type="ECO:0000313" key="4">
    <source>
        <dbReference type="EMBL" id="TPP52703.1"/>
    </source>
</evidence>
<reference evidence="2 6" key="4">
    <citation type="journal article" date="2018" name="Sci. Rep.">
        <title>A complete Leishmania donovani reference genome identifies novel genetic variations associated with virulence.</title>
        <authorList>
            <person name="Lypaczewski P."/>
            <person name="Hoshizaki J."/>
            <person name="Zhang W.-W."/>
            <person name="McCall L.-I."/>
            <person name="Torcivia-Rodriguez J."/>
            <person name="Simonyan V."/>
            <person name="Kaur A."/>
            <person name="Dewar K."/>
            <person name="Matlashewski G."/>
        </authorList>
    </citation>
    <scope>NUCLEOTIDE SEQUENCE [LARGE SCALE GENOMIC DNA]</scope>
    <source>
        <strain evidence="2 6">LdCL</strain>
    </source>
</reference>
<evidence type="ECO:0000313" key="6">
    <source>
        <dbReference type="Proteomes" id="UP000274082"/>
    </source>
</evidence>
<dbReference type="OrthoDB" id="264110at2759"/>
<dbReference type="EMBL" id="RHLC01000014">
    <property type="protein sequence ID" value="TPP52703.1"/>
    <property type="molecule type" value="Genomic_DNA"/>
</dbReference>
<evidence type="ECO:0000313" key="7">
    <source>
        <dbReference type="Proteomes" id="UP000318447"/>
    </source>
</evidence>
<accession>E9BKM2</accession>
<protein>
    <submittedName>
        <fullName evidence="2">Uncharacterized protein</fullName>
    </submittedName>
</protein>
<organism evidence="2 6">
    <name type="scientific">Leishmania donovani</name>
    <dbReference type="NCBI Taxonomy" id="5661"/>
    <lineage>
        <taxon>Eukaryota</taxon>
        <taxon>Discoba</taxon>
        <taxon>Euglenozoa</taxon>
        <taxon>Kinetoplastea</taxon>
        <taxon>Metakinetoplastina</taxon>
        <taxon>Trypanosomatida</taxon>
        <taxon>Trypanosomatidae</taxon>
        <taxon>Leishmaniinae</taxon>
        <taxon>Leishmania</taxon>
    </lineage>
</organism>
<feature type="region of interest" description="Disordered" evidence="1">
    <location>
        <begin position="69"/>
        <end position="139"/>
    </location>
</feature>
<name>A0A3Q8IF96_LEIDO</name>
<reference evidence="4" key="5">
    <citation type="submission" date="2019-02" db="EMBL/GenBank/DDBJ databases">
        <title>FDA dAtabase for Regulatory Grade micrObial Sequences (FDA-ARGOS): Supporting development and validation of Infectious Disease Dx tests.</title>
        <authorList>
            <person name="Duncan R."/>
            <person name="Fisher C."/>
            <person name="Tallon L.J."/>
            <person name="Sadzewicz L."/>
            <person name="Sengamalay N."/>
            <person name="Ott S."/>
            <person name="Godinez A."/>
            <person name="Nagaraj S."/>
            <person name="Nadendla S."/>
            <person name="Sichtig H."/>
        </authorList>
    </citation>
    <scope>NUCLEOTIDE SEQUENCE</scope>
    <source>
        <strain evidence="4">FDAARGOS_361</strain>
    </source>
</reference>
<dbReference type="RefSeq" id="XP_003862493.1">
    <property type="nucleotide sequence ID" value="XM_003862445.1"/>
</dbReference>
<dbReference type="VEuPathDB" id="TriTrypDB:LdCL_290012300"/>
<proteinExistence type="predicted"/>
<dbReference type="Proteomes" id="UP000274082">
    <property type="component" value="Chromosome 29"/>
</dbReference>
<reference evidence="7" key="6">
    <citation type="submission" date="2019-02" db="EMBL/GenBank/DDBJ databases">
        <title>FDA dAtabase for Regulatory Grade micrObial Sequences (FDA-ARGOS): Supporting development and validation of Infectious Disease Dx tests.</title>
        <authorList>
            <person name="Duncan R."/>
            <person name="Fisher C."/>
            <person name="Tallon L."/>
            <person name="Sadzewicz L."/>
            <person name="Sengamalay N."/>
            <person name="Ott S."/>
            <person name="Godinez A."/>
            <person name="Nagaraj S."/>
            <person name="Vavikolanu K."/>
            <person name="Nadendla S."/>
            <person name="Aluvathingal J."/>
            <person name="Sichtig H."/>
        </authorList>
    </citation>
    <scope>NUCLEOTIDE SEQUENCE [LARGE SCALE GENOMIC DNA]</scope>
    <source>
        <strain evidence="7">FDAARGOS_361</strain>
    </source>
</reference>
<evidence type="ECO:0000313" key="5">
    <source>
        <dbReference type="Proteomes" id="UP000008980"/>
    </source>
</evidence>
<feature type="region of interest" description="Disordered" evidence="1">
    <location>
        <begin position="155"/>
        <end position="175"/>
    </location>
</feature>